<reference evidence="2 3" key="1">
    <citation type="submission" date="2019-07" db="EMBL/GenBank/DDBJ databases">
        <title>Whole genome shotgun sequence of Acetobacter nitrogenifigens NBRC 105050.</title>
        <authorList>
            <person name="Hosoyama A."/>
            <person name="Uohara A."/>
            <person name="Ohji S."/>
            <person name="Ichikawa N."/>
        </authorList>
    </citation>
    <scope>NUCLEOTIDE SEQUENCE [LARGE SCALE GENOMIC DNA]</scope>
    <source>
        <strain evidence="2 3">NBRC 105050</strain>
    </source>
</reference>
<gene>
    <name evidence="2" type="ORF">ANI02nite_01210</name>
</gene>
<dbReference type="AlphaFoldDB" id="A0A511X5K6"/>
<evidence type="ECO:0000256" key="1">
    <source>
        <dbReference type="SAM" id="MobiDB-lite"/>
    </source>
</evidence>
<evidence type="ECO:0000313" key="2">
    <source>
        <dbReference type="EMBL" id="GEN58237.1"/>
    </source>
</evidence>
<protein>
    <submittedName>
        <fullName evidence="2">Uncharacterized protein</fullName>
    </submittedName>
</protein>
<accession>A0A511X5K6</accession>
<name>A0A511X5K6_9PROT</name>
<evidence type="ECO:0000313" key="3">
    <source>
        <dbReference type="Proteomes" id="UP000321635"/>
    </source>
</evidence>
<dbReference type="Proteomes" id="UP000321635">
    <property type="component" value="Unassembled WGS sequence"/>
</dbReference>
<proteinExistence type="predicted"/>
<dbReference type="EMBL" id="BJYF01000001">
    <property type="protein sequence ID" value="GEN58237.1"/>
    <property type="molecule type" value="Genomic_DNA"/>
</dbReference>
<feature type="region of interest" description="Disordered" evidence="1">
    <location>
        <begin position="19"/>
        <end position="47"/>
    </location>
</feature>
<organism evidence="2 3">
    <name type="scientific">Acetobacter nitrogenifigens DSM 23921 = NBRC 105050</name>
    <dbReference type="NCBI Taxonomy" id="1120919"/>
    <lineage>
        <taxon>Bacteria</taxon>
        <taxon>Pseudomonadati</taxon>
        <taxon>Pseudomonadota</taxon>
        <taxon>Alphaproteobacteria</taxon>
        <taxon>Acetobacterales</taxon>
        <taxon>Acetobacteraceae</taxon>
        <taxon>Acetobacter</taxon>
    </lineage>
</organism>
<keyword evidence="3" id="KW-1185">Reference proteome</keyword>
<feature type="compositionally biased region" description="Basic residues" evidence="1">
    <location>
        <begin position="19"/>
        <end position="30"/>
    </location>
</feature>
<comment type="caution">
    <text evidence="2">The sequence shown here is derived from an EMBL/GenBank/DDBJ whole genome shotgun (WGS) entry which is preliminary data.</text>
</comment>
<sequence length="98" mass="10820">MACEDGFLIVIEETAPGKRWRRHSRQHLAKKAAATTAPGPPDGGKGHRGLVVLLKHGGLISIKRWERSRKGLSGLVKGLHHSVRTHPDAFRGLHILRQ</sequence>